<keyword evidence="4" id="KW-1185">Reference proteome</keyword>
<dbReference type="PANTHER" id="PTHR47657:SF7">
    <property type="entry name" value="STEROL REGULATORY ELEMENT-BINDING PROTEIN ECM22"/>
    <property type="match status" value="1"/>
</dbReference>
<dbReference type="PANTHER" id="PTHR47657">
    <property type="entry name" value="STEROL REGULATORY ELEMENT-BINDING PROTEIN ECM22"/>
    <property type="match status" value="1"/>
</dbReference>
<dbReference type="InParanoid" id="G8YMY4"/>
<evidence type="ECO:0000259" key="2">
    <source>
        <dbReference type="PROSITE" id="PS50048"/>
    </source>
</evidence>
<dbReference type="InterPro" id="IPR052400">
    <property type="entry name" value="Zn2-C6_fungal_TF"/>
</dbReference>
<dbReference type="Gene3D" id="4.10.240.10">
    <property type="entry name" value="Zn(2)-C6 fungal-type DNA-binding domain"/>
    <property type="match status" value="1"/>
</dbReference>
<reference evidence="3 4" key="1">
    <citation type="journal article" date="2012" name="G3 (Bethesda)">
        <title>Pichia sorbitophila, an interspecies yeast hybrid reveals early steps of genome resolution following polyploidization.</title>
        <authorList>
            <person name="Leh Louis V."/>
            <person name="Despons L."/>
            <person name="Friedrich A."/>
            <person name="Martin T."/>
            <person name="Durrens P."/>
            <person name="Casaregola S."/>
            <person name="Neuveglise C."/>
            <person name="Fairhead C."/>
            <person name="Marck C."/>
            <person name="Cruz J.A."/>
            <person name="Straub M.L."/>
            <person name="Kugler V."/>
            <person name="Sacerdot C."/>
            <person name="Uzunov Z."/>
            <person name="Thierry A."/>
            <person name="Weiss S."/>
            <person name="Bleykasten C."/>
            <person name="De Montigny J."/>
            <person name="Jacques N."/>
            <person name="Jung P."/>
            <person name="Lemaire M."/>
            <person name="Mallet S."/>
            <person name="Morel G."/>
            <person name="Richard G.F."/>
            <person name="Sarkar A."/>
            <person name="Savel G."/>
            <person name="Schacherer J."/>
            <person name="Seret M.L."/>
            <person name="Talla E."/>
            <person name="Samson G."/>
            <person name="Jubin C."/>
            <person name="Poulain J."/>
            <person name="Vacherie B."/>
            <person name="Barbe V."/>
            <person name="Pelletier E."/>
            <person name="Sherman D.J."/>
            <person name="Westhof E."/>
            <person name="Weissenbach J."/>
            <person name="Baret P.V."/>
            <person name="Wincker P."/>
            <person name="Gaillardin C."/>
            <person name="Dujon B."/>
            <person name="Souciet J.L."/>
        </authorList>
    </citation>
    <scope>NUCLEOTIDE SEQUENCE [LARGE SCALE GENOMIC DNA]</scope>
    <source>
        <strain evidence="4">ATCC MYA-4447 / BCRC 22081 / CBS 7064 / NBRC 10061 / NRRL Y-12695</strain>
    </source>
</reference>
<dbReference type="OrthoDB" id="25921at2759"/>
<dbReference type="EMBL" id="FO082055">
    <property type="protein sequence ID" value="CCE79302.1"/>
    <property type="molecule type" value="Genomic_DNA"/>
</dbReference>
<evidence type="ECO:0000313" key="4">
    <source>
        <dbReference type="Proteomes" id="UP000005222"/>
    </source>
</evidence>
<dbReference type="PROSITE" id="PS50048">
    <property type="entry name" value="ZN2_CY6_FUNGAL_2"/>
    <property type="match status" value="1"/>
</dbReference>
<dbReference type="GO" id="GO:0000981">
    <property type="term" value="F:DNA-binding transcription factor activity, RNA polymerase II-specific"/>
    <property type="evidence" value="ECO:0007669"/>
    <property type="project" value="InterPro"/>
</dbReference>
<proteinExistence type="predicted"/>
<name>G8YMY4_PICSO</name>
<feature type="region of interest" description="Disordered" evidence="1">
    <location>
        <begin position="1"/>
        <end position="31"/>
    </location>
</feature>
<dbReference type="InterPro" id="IPR036864">
    <property type="entry name" value="Zn2-C6_fun-type_DNA-bd_sf"/>
</dbReference>
<accession>G8YMY4</accession>
<dbReference type="GO" id="GO:0008270">
    <property type="term" value="F:zinc ion binding"/>
    <property type="evidence" value="ECO:0007669"/>
    <property type="project" value="InterPro"/>
</dbReference>
<gene>
    <name evidence="3" type="primary">Piso0_001356</name>
    <name evidence="3" type="ORF">GNLVRS01_PISO0E03282g</name>
</gene>
<feature type="compositionally biased region" description="Polar residues" evidence="1">
    <location>
        <begin position="126"/>
        <end position="164"/>
    </location>
</feature>
<dbReference type="OMA" id="SAIMISC"/>
<dbReference type="SUPFAM" id="SSF57701">
    <property type="entry name" value="Zn2/Cys6 DNA-binding domain"/>
    <property type="match status" value="1"/>
</dbReference>
<feature type="domain" description="Zn(2)-C6 fungal-type" evidence="2">
    <location>
        <begin position="30"/>
        <end position="60"/>
    </location>
</feature>
<dbReference type="STRING" id="559304.G8YMY4"/>
<dbReference type="SMART" id="SM00066">
    <property type="entry name" value="GAL4"/>
    <property type="match status" value="1"/>
</dbReference>
<dbReference type="PROSITE" id="PS00463">
    <property type="entry name" value="ZN2_CY6_FUNGAL_1"/>
    <property type="match status" value="1"/>
</dbReference>
<dbReference type="eggNOG" id="ENOG502R6NR">
    <property type="taxonomic scope" value="Eukaryota"/>
</dbReference>
<dbReference type="AlphaFoldDB" id="G8YMY4"/>
<protein>
    <submittedName>
        <fullName evidence="3">Piso0_001356 protein</fullName>
    </submittedName>
</protein>
<feature type="region of interest" description="Disordered" evidence="1">
    <location>
        <begin position="108"/>
        <end position="166"/>
    </location>
</feature>
<dbReference type="CDD" id="cd00067">
    <property type="entry name" value="GAL4"/>
    <property type="match status" value="1"/>
</dbReference>
<evidence type="ECO:0000313" key="3">
    <source>
        <dbReference type="EMBL" id="CCE79302.1"/>
    </source>
</evidence>
<organism evidence="3 4">
    <name type="scientific">Pichia sorbitophila (strain ATCC MYA-4447 / BCRC 22081 / CBS 7064 / NBRC 10061 / NRRL Y-12695)</name>
    <name type="common">Hybrid yeast</name>
    <dbReference type="NCBI Taxonomy" id="559304"/>
    <lineage>
        <taxon>Eukaryota</taxon>
        <taxon>Fungi</taxon>
        <taxon>Dikarya</taxon>
        <taxon>Ascomycota</taxon>
        <taxon>Saccharomycotina</taxon>
        <taxon>Pichiomycetes</taxon>
        <taxon>Debaryomycetaceae</taxon>
        <taxon>Millerozyma</taxon>
    </lineage>
</organism>
<sequence length="870" mass="100787">MAGIAAPGNQAFGRPPERKSRRTHKNSRDGCPNCKAKRIKCTEELPSCANCVKKNYRCGYLGFPREKLEMIRQKNYRKKQAELERIVESDPRSISDSKSLLEGDFNSRLSHQNNMEPDDYNLEAYSDSSSLNDSKPYSNVDKNQQNPVIQETGNTTTASNSSHSRYGDMLQNDYYSKAEMNAQDSDTYPYEDSSYSSAGNSFHSFHVAGCKNRDVNTHSQLDVPPPLQFSYTNGVFNDEMNAEQRPSRVRPNEYMNVSNVALQSSPTYLLEHEISKTHPASTGSPLPNAISSPQTFSLLKIPSKYQNFFLRRYLKYYRNSFKYLVNREYRSHFAPTWTKSTFSSFWTSLYNQAMVLDMYFSFLMDRSLALLSRTCDIITNSDIVLSDASDAVYSDKEISAFTKRDLSLFANKSYVYYGAAIRDIRKSINTVHIEYPTKLSLFSTWSNLIHVHSNIHTFCLMSCGTSSLSIKILTEANSIEDVTPTIKMMFDNFNHFTTGCFVPDYPFDIMLELYYDFLEFKNFVGENGKQVEEKKKRGVSLQGGLARHDFYELKKFLEELINDYYPKIKQINDYYKLQKNIDDNSANIYFTSTSLLYNLLTSWVMKLPSSLYSLGSHCSPSNKVLYLFYFAVGKALFHVLSPIRSIMIVDTCHIFCPKVDFDPTIFMPQSETLDHESYQFLKNICTKLSRVISFFNHRLSLYASYLSNHSNLHEEYLRFIPMQEDVSDTPDLQRASVPNFKDVLHILPPKMNTHERFITSFERERIEACHFPVFDLSEQNLAYQDLMEQERFLREKRIDSLPDTINLDSGLCNHDFDPSSIVNFVYNTSFRYWQAHQVPLEDYRIRLHNYDASRREIVKALEHLDAEPFQ</sequence>
<evidence type="ECO:0000256" key="1">
    <source>
        <dbReference type="SAM" id="MobiDB-lite"/>
    </source>
</evidence>
<dbReference type="InterPro" id="IPR001138">
    <property type="entry name" value="Zn2Cys6_DnaBD"/>
</dbReference>
<dbReference type="Proteomes" id="UP000005222">
    <property type="component" value="Chromosome E"/>
</dbReference>
<dbReference type="Pfam" id="PF00172">
    <property type="entry name" value="Zn_clus"/>
    <property type="match status" value="1"/>
</dbReference>
<dbReference type="HOGENOM" id="CLU_009505_1_0_1"/>